<evidence type="ECO:0000256" key="5">
    <source>
        <dbReference type="ARBA" id="ARBA00022832"/>
    </source>
</evidence>
<comment type="subunit">
    <text evidence="10">Homodimer.</text>
</comment>
<evidence type="ECO:0000256" key="10">
    <source>
        <dbReference type="HAMAP-Rule" id="MF_01815"/>
    </source>
</evidence>
<feature type="domain" description="Beta-ketoacyl-[acyl-carrier-protein] synthase III C-terminal" evidence="11">
    <location>
        <begin position="246"/>
        <end position="335"/>
    </location>
</feature>
<keyword evidence="9 10" id="KW-0012">Acyltransferase</keyword>
<dbReference type="OrthoDB" id="8771453at2"/>
<comment type="function">
    <text evidence="10">Catalyzes the condensation reaction of fatty acid synthesis by the addition to an acyl acceptor of two carbons from malonyl-ACP. Catalyzes the first condensation reaction which initiates fatty acid synthesis and may therefore play a role in governing the total rate of fatty acid production. Possesses both acetoacetyl-ACP synthase and acetyl transacylase activities. Its substrate specificity determines the biosynthesis of branched-chain and/or straight-chain of fatty acids.</text>
</comment>
<dbReference type="SUPFAM" id="SSF53901">
    <property type="entry name" value="Thiolase-like"/>
    <property type="match status" value="1"/>
</dbReference>
<evidence type="ECO:0000256" key="9">
    <source>
        <dbReference type="ARBA" id="ARBA00023315"/>
    </source>
</evidence>
<dbReference type="Gene3D" id="3.40.47.10">
    <property type="match status" value="1"/>
</dbReference>
<dbReference type="EC" id="2.3.1.180" evidence="10"/>
<dbReference type="InterPro" id="IPR013747">
    <property type="entry name" value="ACP_syn_III_C"/>
</dbReference>
<dbReference type="UniPathway" id="UPA00094"/>
<dbReference type="GO" id="GO:0033818">
    <property type="term" value="F:beta-ketoacyl-acyl-carrier-protein synthase III activity"/>
    <property type="evidence" value="ECO:0007669"/>
    <property type="project" value="UniProtKB-UniRule"/>
</dbReference>
<dbReference type="RefSeq" id="WP_104232097.1">
    <property type="nucleotide sequence ID" value="NZ_PSNW01000015.1"/>
</dbReference>
<keyword evidence="2 10" id="KW-0963">Cytoplasm</keyword>
<evidence type="ECO:0000259" key="12">
    <source>
        <dbReference type="Pfam" id="PF08545"/>
    </source>
</evidence>
<comment type="subcellular location">
    <subcellularLocation>
        <location evidence="10">Cytoplasm</location>
    </subcellularLocation>
</comment>
<dbReference type="GO" id="GO:0044550">
    <property type="term" value="P:secondary metabolite biosynthetic process"/>
    <property type="evidence" value="ECO:0007669"/>
    <property type="project" value="TreeGrafter"/>
</dbReference>
<dbReference type="PANTHER" id="PTHR34069:SF2">
    <property type="entry name" value="BETA-KETOACYL-[ACYL-CARRIER-PROTEIN] SYNTHASE III"/>
    <property type="match status" value="1"/>
</dbReference>
<evidence type="ECO:0000256" key="6">
    <source>
        <dbReference type="ARBA" id="ARBA00023098"/>
    </source>
</evidence>
<dbReference type="PANTHER" id="PTHR34069">
    <property type="entry name" value="3-OXOACYL-[ACYL-CARRIER-PROTEIN] SYNTHASE 3"/>
    <property type="match status" value="1"/>
</dbReference>
<dbReference type="NCBIfam" id="NF006829">
    <property type="entry name" value="PRK09352.1"/>
    <property type="match status" value="1"/>
</dbReference>
<dbReference type="GO" id="GO:0005737">
    <property type="term" value="C:cytoplasm"/>
    <property type="evidence" value="ECO:0007669"/>
    <property type="project" value="UniProtKB-SubCell"/>
</dbReference>
<evidence type="ECO:0000313" key="14">
    <source>
        <dbReference type="Proteomes" id="UP000238220"/>
    </source>
</evidence>
<organism evidence="13 14">
    <name type="scientific">Solimonas fluminis</name>
    <dbReference type="NCBI Taxonomy" id="2086571"/>
    <lineage>
        <taxon>Bacteria</taxon>
        <taxon>Pseudomonadati</taxon>
        <taxon>Pseudomonadota</taxon>
        <taxon>Gammaproteobacteria</taxon>
        <taxon>Nevskiales</taxon>
        <taxon>Nevskiaceae</taxon>
        <taxon>Solimonas</taxon>
    </lineage>
</organism>
<feature type="active site" evidence="10">
    <location>
        <position position="115"/>
    </location>
</feature>
<reference evidence="13 14" key="1">
    <citation type="submission" date="2018-02" db="EMBL/GenBank/DDBJ databases">
        <title>Genome sequencing of Solimonas sp. HR-BB.</title>
        <authorList>
            <person name="Lee Y."/>
            <person name="Jeon C.O."/>
        </authorList>
    </citation>
    <scope>NUCLEOTIDE SEQUENCE [LARGE SCALE GENOMIC DNA]</scope>
    <source>
        <strain evidence="13 14">HR-BB</strain>
    </source>
</reference>
<comment type="caution">
    <text evidence="13">The sequence shown here is derived from an EMBL/GenBank/DDBJ whole genome shotgun (WGS) entry which is preliminary data.</text>
</comment>
<evidence type="ECO:0000256" key="7">
    <source>
        <dbReference type="ARBA" id="ARBA00023160"/>
    </source>
</evidence>
<comment type="catalytic activity">
    <reaction evidence="10">
        <text>malonyl-[ACP] + acetyl-CoA + H(+) = 3-oxobutanoyl-[ACP] + CO2 + CoA</text>
        <dbReference type="Rhea" id="RHEA:12080"/>
        <dbReference type="Rhea" id="RHEA-COMP:9623"/>
        <dbReference type="Rhea" id="RHEA-COMP:9625"/>
        <dbReference type="ChEBI" id="CHEBI:15378"/>
        <dbReference type="ChEBI" id="CHEBI:16526"/>
        <dbReference type="ChEBI" id="CHEBI:57287"/>
        <dbReference type="ChEBI" id="CHEBI:57288"/>
        <dbReference type="ChEBI" id="CHEBI:78449"/>
        <dbReference type="ChEBI" id="CHEBI:78450"/>
        <dbReference type="EC" id="2.3.1.180"/>
    </reaction>
</comment>
<dbReference type="GO" id="GO:0006633">
    <property type="term" value="P:fatty acid biosynthetic process"/>
    <property type="evidence" value="ECO:0007669"/>
    <property type="project" value="UniProtKB-UniRule"/>
</dbReference>
<comment type="similarity">
    <text evidence="1 10">Belongs to the thiolase-like superfamily. FabH family.</text>
</comment>
<dbReference type="GO" id="GO:0004315">
    <property type="term" value="F:3-oxoacyl-[acyl-carrier-protein] synthase activity"/>
    <property type="evidence" value="ECO:0007669"/>
    <property type="project" value="InterPro"/>
</dbReference>
<feature type="active site" evidence="10">
    <location>
        <position position="292"/>
    </location>
</feature>
<dbReference type="InterPro" id="IPR004655">
    <property type="entry name" value="FabH"/>
</dbReference>
<feature type="region of interest" description="ACP-binding" evidence="10">
    <location>
        <begin position="263"/>
        <end position="267"/>
    </location>
</feature>
<evidence type="ECO:0000256" key="2">
    <source>
        <dbReference type="ARBA" id="ARBA00022490"/>
    </source>
</evidence>
<evidence type="ECO:0000313" key="13">
    <source>
        <dbReference type="EMBL" id="PPE72137.1"/>
    </source>
</evidence>
<feature type="active site" evidence="10">
    <location>
        <position position="262"/>
    </location>
</feature>
<sequence length="335" mass="36455">MTTPRARILGLGTYVPSRVVTNHDLVQVMETSHEWIVERSGIEERHWVQPEDGNYTMGVKAARAALADAGCEAGEIDCIIYATLSPDYFFPGCGVLVQRELGIGHVPAFDIRQQCSGFVYGLQMADAFIRSGQYRKILLIGGEVHSRGLDKSTRGRTVSVLFGDAAGAAVIGASDEPERGILASRVHSDGSDAECLAMQWPGMAAGREAFVTQQDIDEGRIWPNMEGQKVFKTAVKRMPEVIHEVLSAQGLAVSDIDMLIPHQANLRINEMVAKLLQIDESKVHNNIQKYGNTTAATIPLCLSEARALGKVKKGDLVCAVAFGSGFTWGAVLMRW</sequence>
<dbReference type="InterPro" id="IPR013751">
    <property type="entry name" value="ACP_syn_III_N"/>
</dbReference>
<dbReference type="Pfam" id="PF08545">
    <property type="entry name" value="ACP_syn_III"/>
    <property type="match status" value="1"/>
</dbReference>
<comment type="pathway">
    <text evidence="10">Lipid metabolism; fatty acid biosynthesis.</text>
</comment>
<keyword evidence="4 10" id="KW-0808">Transferase</keyword>
<keyword evidence="3 10" id="KW-0444">Lipid biosynthesis</keyword>
<dbReference type="Pfam" id="PF08541">
    <property type="entry name" value="ACP_syn_III_C"/>
    <property type="match status" value="1"/>
</dbReference>
<evidence type="ECO:0000256" key="4">
    <source>
        <dbReference type="ARBA" id="ARBA00022679"/>
    </source>
</evidence>
<keyword evidence="7 10" id="KW-0275">Fatty acid biosynthesis</keyword>
<proteinExistence type="inferred from homology"/>
<dbReference type="CDD" id="cd00830">
    <property type="entry name" value="KAS_III"/>
    <property type="match status" value="1"/>
</dbReference>
<dbReference type="EMBL" id="PSNW01000015">
    <property type="protein sequence ID" value="PPE72137.1"/>
    <property type="molecule type" value="Genomic_DNA"/>
</dbReference>
<feature type="domain" description="Beta-ketoacyl-[acyl-carrier-protein] synthase III N-terminal" evidence="12">
    <location>
        <begin position="109"/>
        <end position="190"/>
    </location>
</feature>
<keyword evidence="5 10" id="KW-0276">Fatty acid metabolism</keyword>
<dbReference type="AlphaFoldDB" id="A0A2S5TB96"/>
<keyword evidence="14" id="KW-1185">Reference proteome</keyword>
<accession>A0A2S5TB96</accession>
<protein>
    <recommendedName>
        <fullName evidence="10">Beta-ketoacyl-[acyl-carrier-protein] synthase III</fullName>
        <shortName evidence="10">Beta-ketoacyl-ACP synthase III</shortName>
        <shortName evidence="10">KAS III</shortName>
        <ecNumber evidence="10">2.3.1.180</ecNumber>
    </recommendedName>
    <alternativeName>
        <fullName evidence="10">3-oxoacyl-[acyl-carrier-protein] synthase 3</fullName>
    </alternativeName>
    <alternativeName>
        <fullName evidence="10">3-oxoacyl-[acyl-carrier-protein] synthase III</fullName>
    </alternativeName>
</protein>
<gene>
    <name evidence="10" type="primary">fabH</name>
    <name evidence="13" type="ORF">C3942_19760</name>
</gene>
<dbReference type="InterPro" id="IPR016039">
    <property type="entry name" value="Thiolase-like"/>
</dbReference>
<evidence type="ECO:0000256" key="8">
    <source>
        <dbReference type="ARBA" id="ARBA00023268"/>
    </source>
</evidence>
<evidence type="ECO:0000256" key="1">
    <source>
        <dbReference type="ARBA" id="ARBA00008642"/>
    </source>
</evidence>
<comment type="domain">
    <text evidence="10">The last Arg residue of the ACP-binding site is essential for the weak association between ACP/AcpP and FabH.</text>
</comment>
<keyword evidence="8 10" id="KW-0511">Multifunctional enzyme</keyword>
<dbReference type="HAMAP" id="MF_01815">
    <property type="entry name" value="FabH"/>
    <property type="match status" value="1"/>
</dbReference>
<evidence type="ECO:0000256" key="3">
    <source>
        <dbReference type="ARBA" id="ARBA00022516"/>
    </source>
</evidence>
<keyword evidence="6 10" id="KW-0443">Lipid metabolism</keyword>
<dbReference type="NCBIfam" id="TIGR00747">
    <property type="entry name" value="fabH"/>
    <property type="match status" value="1"/>
</dbReference>
<evidence type="ECO:0000259" key="11">
    <source>
        <dbReference type="Pfam" id="PF08541"/>
    </source>
</evidence>
<name>A0A2S5TB96_9GAMM</name>
<dbReference type="Proteomes" id="UP000238220">
    <property type="component" value="Unassembled WGS sequence"/>
</dbReference>